<accession>A0A0F9CGT0</accession>
<comment type="catalytic activity">
    <reaction evidence="6">
        <text>(2R)-O-phospho-3-sulfolactate + H2O = (2R)-3-sulfolactate + phosphate</text>
        <dbReference type="Rhea" id="RHEA:23416"/>
        <dbReference type="ChEBI" id="CHEBI:15377"/>
        <dbReference type="ChEBI" id="CHEBI:15597"/>
        <dbReference type="ChEBI" id="CHEBI:43474"/>
        <dbReference type="ChEBI" id="CHEBI:58738"/>
        <dbReference type="EC" id="3.1.3.71"/>
    </reaction>
</comment>
<dbReference type="InterPro" id="IPR036702">
    <property type="entry name" value="ComB-like_sf"/>
</dbReference>
<dbReference type="InterPro" id="IPR005238">
    <property type="entry name" value="ComB-like"/>
</dbReference>
<dbReference type="AlphaFoldDB" id="A0A0F9CGT0"/>
<gene>
    <name evidence="7" type="ORF">LCGC14_2668280</name>
</gene>
<keyword evidence="4" id="KW-0378">Hydrolase</keyword>
<evidence type="ECO:0000313" key="7">
    <source>
        <dbReference type="EMBL" id="KKK95891.1"/>
    </source>
</evidence>
<evidence type="ECO:0000256" key="3">
    <source>
        <dbReference type="ARBA" id="ARBA00012953"/>
    </source>
</evidence>
<feature type="non-terminal residue" evidence="7">
    <location>
        <position position="102"/>
    </location>
</feature>
<evidence type="ECO:0000256" key="6">
    <source>
        <dbReference type="ARBA" id="ARBA00033711"/>
    </source>
</evidence>
<dbReference type="GO" id="GO:0050532">
    <property type="term" value="F:2-phosphosulfolactate phosphatase activity"/>
    <property type="evidence" value="ECO:0007669"/>
    <property type="project" value="UniProtKB-EC"/>
</dbReference>
<keyword evidence="5" id="KW-0460">Magnesium</keyword>
<evidence type="ECO:0000256" key="4">
    <source>
        <dbReference type="ARBA" id="ARBA00022801"/>
    </source>
</evidence>
<proteinExistence type="inferred from homology"/>
<name>A0A0F9CGT0_9ZZZZ</name>
<dbReference type="SUPFAM" id="SSF142823">
    <property type="entry name" value="ComB-like"/>
    <property type="match status" value="1"/>
</dbReference>
<comment type="caution">
    <text evidence="7">The sequence shown here is derived from an EMBL/GenBank/DDBJ whole genome shotgun (WGS) entry which is preliminary data.</text>
</comment>
<dbReference type="PANTHER" id="PTHR37311:SF1">
    <property type="entry name" value="2-PHOSPHOSULFOLACTATE PHOSPHATASE-RELATED"/>
    <property type="match status" value="1"/>
</dbReference>
<dbReference type="GO" id="GO:0050545">
    <property type="term" value="F:sulfopyruvate decarboxylase activity"/>
    <property type="evidence" value="ECO:0007669"/>
    <property type="project" value="TreeGrafter"/>
</dbReference>
<organism evidence="7">
    <name type="scientific">marine sediment metagenome</name>
    <dbReference type="NCBI Taxonomy" id="412755"/>
    <lineage>
        <taxon>unclassified sequences</taxon>
        <taxon>metagenomes</taxon>
        <taxon>ecological metagenomes</taxon>
    </lineage>
</organism>
<evidence type="ECO:0000256" key="1">
    <source>
        <dbReference type="ARBA" id="ARBA00001946"/>
    </source>
</evidence>
<reference evidence="7" key="1">
    <citation type="journal article" date="2015" name="Nature">
        <title>Complex archaea that bridge the gap between prokaryotes and eukaryotes.</title>
        <authorList>
            <person name="Spang A."/>
            <person name="Saw J.H."/>
            <person name="Jorgensen S.L."/>
            <person name="Zaremba-Niedzwiedzka K."/>
            <person name="Martijn J."/>
            <person name="Lind A.E."/>
            <person name="van Eijk R."/>
            <person name="Schleper C."/>
            <person name="Guy L."/>
            <person name="Ettema T.J."/>
        </authorList>
    </citation>
    <scope>NUCLEOTIDE SEQUENCE</scope>
</reference>
<comment type="similarity">
    <text evidence="2">Belongs to the ComB family.</text>
</comment>
<dbReference type="Gene3D" id="3.90.1560.10">
    <property type="entry name" value="ComB-like"/>
    <property type="match status" value="1"/>
</dbReference>
<protein>
    <recommendedName>
        <fullName evidence="3">2-phosphosulfolactate phosphatase</fullName>
        <ecNumber evidence="3">3.1.3.71</ecNumber>
    </recommendedName>
</protein>
<evidence type="ECO:0000256" key="2">
    <source>
        <dbReference type="ARBA" id="ARBA00009997"/>
    </source>
</evidence>
<dbReference type="PANTHER" id="PTHR37311">
    <property type="entry name" value="2-PHOSPHOSULFOLACTATE PHOSPHATASE-RELATED"/>
    <property type="match status" value="1"/>
</dbReference>
<dbReference type="EC" id="3.1.3.71" evidence="3"/>
<dbReference type="GO" id="GO:0000287">
    <property type="term" value="F:magnesium ion binding"/>
    <property type="evidence" value="ECO:0007669"/>
    <property type="project" value="InterPro"/>
</dbReference>
<sequence length="102" mass="10700">MRIDVALLPSLIRDADSVFAVVDILRASSTIVTLLERGVPAVIPAASVEEARGLRARLPDHLLCGEVNGLPPPGFDYGNSPVEFAALDPGRRPAILATSNGT</sequence>
<dbReference type="EMBL" id="LAZR01046713">
    <property type="protein sequence ID" value="KKK95891.1"/>
    <property type="molecule type" value="Genomic_DNA"/>
</dbReference>
<evidence type="ECO:0000256" key="5">
    <source>
        <dbReference type="ARBA" id="ARBA00022842"/>
    </source>
</evidence>
<comment type="cofactor">
    <cofactor evidence="1">
        <name>Mg(2+)</name>
        <dbReference type="ChEBI" id="CHEBI:18420"/>
    </cofactor>
</comment>
<dbReference type="Pfam" id="PF04029">
    <property type="entry name" value="2-ph_phosp"/>
    <property type="match status" value="1"/>
</dbReference>